<reference evidence="1" key="1">
    <citation type="submission" date="2023-06" db="EMBL/GenBank/DDBJ databases">
        <authorList>
            <consortium name="Lawrence Berkeley National Laboratory"/>
            <person name="Ahrendt S."/>
            <person name="Sahu N."/>
            <person name="Indic B."/>
            <person name="Wong-Bajracharya J."/>
            <person name="Merenyi Z."/>
            <person name="Ke H.-M."/>
            <person name="Monk M."/>
            <person name="Kocsube S."/>
            <person name="Drula E."/>
            <person name="Lipzen A."/>
            <person name="Balint B."/>
            <person name="Henrissat B."/>
            <person name="Andreopoulos B."/>
            <person name="Martin F.M."/>
            <person name="Harder C.B."/>
            <person name="Rigling D."/>
            <person name="Ford K.L."/>
            <person name="Foster G.D."/>
            <person name="Pangilinan J."/>
            <person name="Papanicolaou A."/>
            <person name="Barry K."/>
            <person name="LaButti K."/>
            <person name="Viragh M."/>
            <person name="Koriabine M."/>
            <person name="Yan M."/>
            <person name="Riley R."/>
            <person name="Champramary S."/>
            <person name="Plett K.L."/>
            <person name="Tsai I.J."/>
            <person name="Slot J."/>
            <person name="Sipos G."/>
            <person name="Plett J."/>
            <person name="Nagy L.G."/>
            <person name="Grigoriev I.V."/>
        </authorList>
    </citation>
    <scope>NUCLEOTIDE SEQUENCE</scope>
    <source>
        <strain evidence="1">HWK02</strain>
    </source>
</reference>
<keyword evidence="2" id="KW-1185">Reference proteome</keyword>
<proteinExistence type="predicted"/>
<dbReference type="AlphaFoldDB" id="A0AA39QEQ0"/>
<comment type="caution">
    <text evidence="1">The sequence shown here is derived from an EMBL/GenBank/DDBJ whole genome shotgun (WGS) entry which is preliminary data.</text>
</comment>
<accession>A0AA39QEQ0</accession>
<organism evidence="1 2">
    <name type="scientific">Armillaria luteobubalina</name>
    <dbReference type="NCBI Taxonomy" id="153913"/>
    <lineage>
        <taxon>Eukaryota</taxon>
        <taxon>Fungi</taxon>
        <taxon>Dikarya</taxon>
        <taxon>Basidiomycota</taxon>
        <taxon>Agaricomycotina</taxon>
        <taxon>Agaricomycetes</taxon>
        <taxon>Agaricomycetidae</taxon>
        <taxon>Agaricales</taxon>
        <taxon>Marasmiineae</taxon>
        <taxon>Physalacriaceae</taxon>
        <taxon>Armillaria</taxon>
    </lineage>
</organism>
<protein>
    <submittedName>
        <fullName evidence="1">Uncharacterized protein</fullName>
    </submittedName>
</protein>
<sequence>MPNLGDLDHNFSKVLRSSSVAPGSTRSDNGIDSSDIWAHLDLNPSVITSDVFGDIPELQTDRLSTPDVSLSPTSYREQVASDATRWLND</sequence>
<name>A0AA39QEQ0_9AGAR</name>
<evidence type="ECO:0000313" key="1">
    <source>
        <dbReference type="EMBL" id="KAK0500198.1"/>
    </source>
</evidence>
<dbReference type="EMBL" id="JAUEPU010000008">
    <property type="protein sequence ID" value="KAK0500198.1"/>
    <property type="molecule type" value="Genomic_DNA"/>
</dbReference>
<evidence type="ECO:0000313" key="2">
    <source>
        <dbReference type="Proteomes" id="UP001175228"/>
    </source>
</evidence>
<dbReference type="Proteomes" id="UP001175228">
    <property type="component" value="Unassembled WGS sequence"/>
</dbReference>
<gene>
    <name evidence="1" type="ORF">EDD18DRAFT_818788</name>
</gene>